<dbReference type="PROSITE" id="PS50016">
    <property type="entry name" value="ZF_PHD_2"/>
    <property type="match status" value="2"/>
</dbReference>
<dbReference type="Gene3D" id="3.30.40.10">
    <property type="entry name" value="Zinc/RING finger domain, C3HC4 (zinc finger)"/>
    <property type="match status" value="2"/>
</dbReference>
<evidence type="ECO:0000256" key="4">
    <source>
        <dbReference type="PROSITE-ProRule" id="PRU00146"/>
    </source>
</evidence>
<dbReference type="SMART" id="SM00249">
    <property type="entry name" value="PHD"/>
    <property type="match status" value="2"/>
</dbReference>
<keyword evidence="3" id="KW-0862">Zinc</keyword>
<feature type="domain" description="PHD-type" evidence="6">
    <location>
        <begin position="114"/>
        <end position="172"/>
    </location>
</feature>
<name>A0A034WMM5_BACDO</name>
<dbReference type="OrthoDB" id="10004495at2759"/>
<dbReference type="InterPro" id="IPR013083">
    <property type="entry name" value="Znf_RING/FYVE/PHD"/>
</dbReference>
<organism evidence="7">
    <name type="scientific">Bactrocera dorsalis</name>
    <name type="common">Oriental fruit fly</name>
    <name type="synonym">Dacus dorsalis</name>
    <dbReference type="NCBI Taxonomy" id="27457"/>
    <lineage>
        <taxon>Eukaryota</taxon>
        <taxon>Metazoa</taxon>
        <taxon>Ecdysozoa</taxon>
        <taxon>Arthropoda</taxon>
        <taxon>Hexapoda</taxon>
        <taxon>Insecta</taxon>
        <taxon>Pterygota</taxon>
        <taxon>Neoptera</taxon>
        <taxon>Endopterygota</taxon>
        <taxon>Diptera</taxon>
        <taxon>Brachycera</taxon>
        <taxon>Muscomorpha</taxon>
        <taxon>Tephritoidea</taxon>
        <taxon>Tephritidae</taxon>
        <taxon>Bactrocera</taxon>
        <taxon>Bactrocera</taxon>
    </lineage>
</organism>
<evidence type="ECO:0000256" key="1">
    <source>
        <dbReference type="ARBA" id="ARBA00022723"/>
    </source>
</evidence>
<sequence>MKKVARLRIAQQDDATSIASSENMAVRTTGRIKKPKAVFDPSDNYLPRSQRVNIAATHSGSTVPTATGISILIDRKRDTPILQNQDTPQNKRLSQSSITSIGTSGSVGEIASTEIVCDVCQKREAKRGTHARNKLISCLECERRVHKLCLQVDFEDIDILRQNYKCENCRTCDVCDAFNDCEPKINQPMVTCSKCVKSYHLTCHIPNVFKYQQTFRWKCNKCQPCINNGGSALPVKTIREIIGDDSHRSNRTQFLQQNINIAEAAAEAKSAASKQSTQDLQVGNDNAQKQGKGGIESDGSCLESGGSSTTSTSSTTSSNTTSLSGDVKIGGAAATKRPKTNHDETINSNTPVIRYSPYEPIDVPDVKDWNADQVATYFAKYFPNEAHVFKEHEIDGTSLLLLKRSDVIKKLPIKLGPSLRIYSLILKIQTQLNDPTLGWNCGL</sequence>
<dbReference type="GO" id="GO:0045892">
    <property type="term" value="P:negative regulation of DNA-templated transcription"/>
    <property type="evidence" value="ECO:0007669"/>
    <property type="project" value="TreeGrafter"/>
</dbReference>
<feature type="region of interest" description="Disordered" evidence="5">
    <location>
        <begin position="80"/>
        <end position="105"/>
    </location>
</feature>
<evidence type="ECO:0000256" key="2">
    <source>
        <dbReference type="ARBA" id="ARBA00022771"/>
    </source>
</evidence>
<evidence type="ECO:0000259" key="6">
    <source>
        <dbReference type="PROSITE" id="PS50016"/>
    </source>
</evidence>
<reference evidence="7" key="1">
    <citation type="journal article" date="2014" name="BMC Genomics">
        <title>Characterizing the developmental transcriptome of the oriental fruit fly, Bactrocera dorsalis (Diptera: Tephritidae) through comparative genomic analysis with Drosophila melanogaster utilizing modENCODE datasets.</title>
        <authorList>
            <person name="Geib S.M."/>
            <person name="Calla B."/>
            <person name="Hall B."/>
            <person name="Hou S."/>
            <person name="Manoukis N.C."/>
        </authorList>
    </citation>
    <scope>NUCLEOTIDE SEQUENCE</scope>
    <source>
        <strain evidence="7">Punador</strain>
    </source>
</reference>
<dbReference type="InterPro" id="IPR019787">
    <property type="entry name" value="Znf_PHD-finger"/>
</dbReference>
<dbReference type="SUPFAM" id="SSF47769">
    <property type="entry name" value="SAM/Pointed domain"/>
    <property type="match status" value="1"/>
</dbReference>
<dbReference type="GeneID" id="105222746"/>
<dbReference type="SMART" id="SM00454">
    <property type="entry name" value="SAM"/>
    <property type="match status" value="1"/>
</dbReference>
<dbReference type="InterPro" id="IPR001965">
    <property type="entry name" value="Znf_PHD"/>
</dbReference>
<dbReference type="CDD" id="cd15489">
    <property type="entry name" value="PHD_SF"/>
    <property type="match status" value="1"/>
</dbReference>
<accession>A0A034WMM5</accession>
<dbReference type="InterPro" id="IPR050548">
    <property type="entry name" value="PcG_chromatin_remod_factors"/>
</dbReference>
<dbReference type="CTD" id="31254"/>
<dbReference type="PROSITE" id="PS01359">
    <property type="entry name" value="ZF_PHD_1"/>
    <property type="match status" value="1"/>
</dbReference>
<dbReference type="GO" id="GO:0003682">
    <property type="term" value="F:chromatin binding"/>
    <property type="evidence" value="ECO:0007669"/>
    <property type="project" value="TreeGrafter"/>
</dbReference>
<dbReference type="InterPro" id="IPR019786">
    <property type="entry name" value="Zinc_finger_PHD-type_CS"/>
</dbReference>
<keyword evidence="1" id="KW-0479">Metal-binding</keyword>
<dbReference type="RefSeq" id="XP_011198496.2">
    <property type="nucleotide sequence ID" value="XM_011200194.4"/>
</dbReference>
<keyword evidence="2 4" id="KW-0863">Zinc-finger</keyword>
<feature type="compositionally biased region" description="Low complexity" evidence="5">
    <location>
        <begin position="96"/>
        <end position="105"/>
    </location>
</feature>
<dbReference type="InterPro" id="IPR011011">
    <property type="entry name" value="Znf_FYVE_PHD"/>
</dbReference>
<feature type="compositionally biased region" description="Low complexity" evidence="5">
    <location>
        <begin position="304"/>
        <end position="325"/>
    </location>
</feature>
<feature type="domain" description="PHD-type" evidence="6">
    <location>
        <begin position="169"/>
        <end position="225"/>
    </location>
</feature>
<dbReference type="GO" id="GO:0042393">
    <property type="term" value="F:histone binding"/>
    <property type="evidence" value="ECO:0007669"/>
    <property type="project" value="TreeGrafter"/>
</dbReference>
<evidence type="ECO:0000256" key="5">
    <source>
        <dbReference type="SAM" id="MobiDB-lite"/>
    </source>
</evidence>
<evidence type="ECO:0000313" key="7">
    <source>
        <dbReference type="EMBL" id="JAC55904.1"/>
    </source>
</evidence>
<feature type="compositionally biased region" description="Polar residues" evidence="5">
    <location>
        <begin position="275"/>
        <end position="289"/>
    </location>
</feature>
<dbReference type="AlphaFoldDB" id="A0A034WMM5"/>
<dbReference type="EMBL" id="GAKP01003048">
    <property type="protein sequence ID" value="JAC55904.1"/>
    <property type="molecule type" value="Transcribed_RNA"/>
</dbReference>
<dbReference type="GO" id="GO:0005634">
    <property type="term" value="C:nucleus"/>
    <property type="evidence" value="ECO:0007669"/>
    <property type="project" value="TreeGrafter"/>
</dbReference>
<evidence type="ECO:0000256" key="3">
    <source>
        <dbReference type="ARBA" id="ARBA00022833"/>
    </source>
</evidence>
<dbReference type="SUPFAM" id="SSF57903">
    <property type="entry name" value="FYVE/PHD zinc finger"/>
    <property type="match status" value="2"/>
</dbReference>
<protein>
    <submittedName>
        <fullName evidence="7">Atherin</fullName>
    </submittedName>
</protein>
<proteinExistence type="predicted"/>
<dbReference type="PANTHER" id="PTHR12247:SF139">
    <property type="entry name" value="ATHERIN-RELATED"/>
    <property type="match status" value="1"/>
</dbReference>
<dbReference type="GO" id="GO:0008270">
    <property type="term" value="F:zinc ion binding"/>
    <property type="evidence" value="ECO:0007669"/>
    <property type="project" value="UniProtKB-KW"/>
</dbReference>
<dbReference type="InterPro" id="IPR013761">
    <property type="entry name" value="SAM/pointed_sf"/>
</dbReference>
<feature type="region of interest" description="Disordered" evidence="5">
    <location>
        <begin position="270"/>
        <end position="348"/>
    </location>
</feature>
<dbReference type="InterPro" id="IPR001660">
    <property type="entry name" value="SAM"/>
</dbReference>
<feature type="compositionally biased region" description="Polar residues" evidence="5">
    <location>
        <begin position="81"/>
        <end position="95"/>
    </location>
</feature>
<dbReference type="Pfam" id="PF00628">
    <property type="entry name" value="PHD"/>
    <property type="match status" value="1"/>
</dbReference>
<dbReference type="PANTHER" id="PTHR12247">
    <property type="entry name" value="POLYCOMB GROUP PROTEIN"/>
    <property type="match status" value="1"/>
</dbReference>
<dbReference type="KEGG" id="bdr:105222746"/>
<gene>
    <name evidence="7" type="primary">SAMD1</name>
</gene>
<dbReference type="Gene3D" id="1.10.150.50">
    <property type="entry name" value="Transcription Factor, Ets-1"/>
    <property type="match status" value="1"/>
</dbReference>